<accession>M7Z6L2</accession>
<dbReference type="Pfam" id="PF17820">
    <property type="entry name" value="PDZ_6"/>
    <property type="match status" value="1"/>
</dbReference>
<dbReference type="InterPro" id="IPR009003">
    <property type="entry name" value="Peptidase_S1_PA"/>
</dbReference>
<feature type="compositionally biased region" description="Basic residues" evidence="1">
    <location>
        <begin position="61"/>
        <end position="80"/>
    </location>
</feature>
<evidence type="ECO:0000259" key="2">
    <source>
        <dbReference type="Pfam" id="PF17820"/>
    </source>
</evidence>
<feature type="compositionally biased region" description="Acidic residues" evidence="1">
    <location>
        <begin position="84"/>
        <end position="101"/>
    </location>
</feature>
<reference evidence="3" key="1">
    <citation type="journal article" date="2013" name="Nature">
        <title>Draft genome of the wheat A-genome progenitor Triticum urartu.</title>
        <authorList>
            <person name="Ling H.Q."/>
            <person name="Zhao S."/>
            <person name="Liu D."/>
            <person name="Wang J."/>
            <person name="Sun H."/>
            <person name="Zhang C."/>
            <person name="Fan H."/>
            <person name="Li D."/>
            <person name="Dong L."/>
            <person name="Tao Y."/>
            <person name="Gao C."/>
            <person name="Wu H."/>
            <person name="Li Y."/>
            <person name="Cui Y."/>
            <person name="Guo X."/>
            <person name="Zheng S."/>
            <person name="Wang B."/>
            <person name="Yu K."/>
            <person name="Liang Q."/>
            <person name="Yang W."/>
            <person name="Lou X."/>
            <person name="Chen J."/>
            <person name="Feng M."/>
            <person name="Jian J."/>
            <person name="Zhang X."/>
            <person name="Luo G."/>
            <person name="Jiang Y."/>
            <person name="Liu J."/>
            <person name="Wang Z."/>
            <person name="Sha Y."/>
            <person name="Zhang B."/>
            <person name="Wu H."/>
            <person name="Tang D."/>
            <person name="Shen Q."/>
            <person name="Xue P."/>
            <person name="Zou S."/>
            <person name="Wang X."/>
            <person name="Liu X."/>
            <person name="Wang F."/>
            <person name="Yang Y."/>
            <person name="An X."/>
            <person name="Dong Z."/>
            <person name="Zhang K."/>
            <person name="Zhang X."/>
            <person name="Luo M.C."/>
            <person name="Dvorak J."/>
            <person name="Tong Y."/>
            <person name="Wang J."/>
            <person name="Yang H."/>
            <person name="Li Z."/>
            <person name="Wang D."/>
            <person name="Zhang A."/>
            <person name="Wang J."/>
        </authorList>
    </citation>
    <scope>NUCLEOTIDE SEQUENCE</scope>
</reference>
<dbReference type="PANTHER" id="PTHR47389">
    <property type="entry name" value="OS09G0436400 PROTEIN"/>
    <property type="match status" value="1"/>
</dbReference>
<dbReference type="InterPro" id="IPR036034">
    <property type="entry name" value="PDZ_sf"/>
</dbReference>
<evidence type="ECO:0000313" key="3">
    <source>
        <dbReference type="EMBL" id="EMS58833.1"/>
    </source>
</evidence>
<gene>
    <name evidence="3" type="ORF">TRIUR3_25516</name>
</gene>
<proteinExistence type="predicted"/>
<feature type="region of interest" description="Disordered" evidence="1">
    <location>
        <begin position="39"/>
        <end position="115"/>
    </location>
</feature>
<dbReference type="Gene3D" id="2.30.42.10">
    <property type="match status" value="1"/>
</dbReference>
<sequence>MPEAATQEGEASGSGSTRALRRSLRFTAAARATATTWSMALVRAQQSPGSQSPQEPSVRSNTRKRKKGPAANQKSKKRKRTGEEGAEAEEEEAEAEEEEEVSSAHSSPIREPHIPDEMYRLDDLDTSKVIQKALGDHLEKIGMPSKSSRLLSMVSPPVRKARHMGLPTLNVHMCRASMCVLDDPNLVPDRESARKTVLNAAHSVLGLSSSIGGKPLARCCGFWVDWDEKTKIGIALTTSSLICTKSASMDSWLGQEEYDTHAEVLVHMQGGATEKATLQYHQKHYDLAFFSVRMDRPVHILSFNDGVKHSDQVFELGRDEESFLRISHGVYGIGGPLIDFGGKIMGMVNGNTSGSFIPSSILVKCLHLWRKFGRIPRPQLGMKFWSIKFVDIALAENILCKCNIDDGLIVKEHSLVHVLWLSRRLGNQVSYGSPAEKLGILVGDVINCFNGERISTTVELENMLLSKCEDENNSLNSEVNVKLDVFHIRKSRWSDRTLTVKVSDDGEVVATGEAAGLHTCHYKSETKIYMAIVPVAASVAI</sequence>
<dbReference type="PANTHER" id="PTHR47389:SF5">
    <property type="entry name" value="OS09G0436700 PROTEIN"/>
    <property type="match status" value="1"/>
</dbReference>
<dbReference type="eggNOG" id="KOG1320">
    <property type="taxonomic scope" value="Eukaryota"/>
</dbReference>
<dbReference type="OMA" id="MNERRHY"/>
<name>M7Z6L2_TRIUA</name>
<dbReference type="InterPro" id="IPR041489">
    <property type="entry name" value="PDZ_6"/>
</dbReference>
<feature type="compositionally biased region" description="Low complexity" evidence="1">
    <location>
        <begin position="45"/>
        <end position="57"/>
    </location>
</feature>
<organism evidence="3">
    <name type="scientific">Triticum urartu</name>
    <name type="common">Red wild einkorn</name>
    <name type="synonym">Crithodium urartu</name>
    <dbReference type="NCBI Taxonomy" id="4572"/>
    <lineage>
        <taxon>Eukaryota</taxon>
        <taxon>Viridiplantae</taxon>
        <taxon>Streptophyta</taxon>
        <taxon>Embryophyta</taxon>
        <taxon>Tracheophyta</taxon>
        <taxon>Spermatophyta</taxon>
        <taxon>Magnoliopsida</taxon>
        <taxon>Liliopsida</taxon>
        <taxon>Poales</taxon>
        <taxon>Poaceae</taxon>
        <taxon>BOP clade</taxon>
        <taxon>Pooideae</taxon>
        <taxon>Triticodae</taxon>
        <taxon>Triticeae</taxon>
        <taxon>Triticinae</taxon>
        <taxon>Triticum</taxon>
    </lineage>
</organism>
<dbReference type="STRING" id="4572.M7Z6L2"/>
<feature type="domain" description="PDZ" evidence="2">
    <location>
        <begin position="428"/>
        <end position="465"/>
    </location>
</feature>
<evidence type="ECO:0000256" key="1">
    <source>
        <dbReference type="SAM" id="MobiDB-lite"/>
    </source>
</evidence>
<protein>
    <recommendedName>
        <fullName evidence="2">PDZ domain-containing protein</fullName>
    </recommendedName>
</protein>
<dbReference type="SUPFAM" id="SSF50156">
    <property type="entry name" value="PDZ domain-like"/>
    <property type="match status" value="1"/>
</dbReference>
<dbReference type="EMBL" id="KD127772">
    <property type="protein sequence ID" value="EMS58833.1"/>
    <property type="molecule type" value="Genomic_DNA"/>
</dbReference>
<dbReference type="SUPFAM" id="SSF50494">
    <property type="entry name" value="Trypsin-like serine proteases"/>
    <property type="match status" value="1"/>
</dbReference>
<dbReference type="AlphaFoldDB" id="M7Z6L2"/>